<keyword evidence="8 14" id="KW-0067">ATP-binding</keyword>
<reference evidence="17" key="1">
    <citation type="submission" date="2022-07" db="EMBL/GenBank/DDBJ databases">
        <title>Parvimonas micra travels from the subgingival sulcus of the human oral cavity to the colorectal adenocarcinoma.</title>
        <authorList>
            <person name="Conde-Perez K."/>
            <person name="Buetas E."/>
            <person name="Aja-Macaya P."/>
            <person name="Martin-De Arribas E."/>
            <person name="Iglesias-Corras I."/>
            <person name="Trigo-Tasende N."/>
            <person name="Nasser-Ali M."/>
            <person name="Estevez L.S."/>
            <person name="Rumbo-Feal S."/>
            <person name="Otero-Alen B."/>
            <person name="Noguera J.F."/>
            <person name="Concha A."/>
            <person name="Pardinas-Lopez S."/>
            <person name="Carda-Dieguez M."/>
            <person name="Gomez-Randulfe I."/>
            <person name="Martinez-Lago N."/>
            <person name="Ladra S."/>
            <person name="Aparicio L.A."/>
            <person name="Bou G."/>
            <person name="Mira A."/>
            <person name="Vallejo J.A."/>
            <person name="Poza M."/>
        </authorList>
    </citation>
    <scope>NUCLEOTIDE SEQUENCE</scope>
    <source>
        <strain evidence="17">PM102KC-G-1</strain>
    </source>
</reference>
<proteinExistence type="inferred from homology"/>
<keyword evidence="7" id="KW-0406">Ion transport</keyword>
<keyword evidence="11" id="KW-0186">Copper</keyword>
<sequence>MLLLSKKVNIFVDGMTCQACSMKVEKGLSKLKIVEDVSVNLMSKTVTVSVEDGAKVEGLIGVIKRLGYKPKRDELKIEKSSIKVEDIEKIISELKEKDTVLVKDEDDILKVKYLKDVVSLDEINSILEKYKISVKKEKKERQNIYEDEIKDLKKDLIISIVFSVPLMVSMFFHMFNLHKFMLNGYIQWALASVVQFYVGKRYYINAYKNLKNKSTNMDVLIAFGTSMAYFYSVYKVLIGSVDVYFDSSAMIITLILLGKFFEANAKSNTFGAIMKLMDLKADYAIVIDGDREVKKNIEDVKIGDIVLVKPYEKIPVDGVIISGSSSVNQAMITGESVPVEKNIGDTVIGATNNIEGILKIEVKSTVENSVLSKILDLVQNAQTKKAPVQRLADKISSYFVPGVILSSLATLVITYIVTKDFTTSLLNSCAVMVIACPCSLGLATPTAIMSGTGVAAQNGILIKSGEVLEKIHKMDSIIFDKTGTLTTGELKVIEIKNNTVLSEGDFLSIIYSLEKNTDHPIAKSIVNFCKEKNIKELDISDLKVIAGMGIQANYDGKEILIGKRKYIEEKLGKLEINIENELLTIFISIGNDFAGFVVLEDEISKNAFEIIKKLKEKNIDVYMITGDSEVVARKVANKLGIENVLYEVMPDEKSQKVLELQKQGKIVAMVGDGINDAPALASADISFAMGTGTDIAMETSDITLMNGNLNTLLNSINISEQTLKIIKQNLFWAFFYNIIAIPFAAFGYLNPMLAGFTMSFSSVSVVLNSLRLKRYKF</sequence>
<keyword evidence="4 14" id="KW-0812">Transmembrane</keyword>
<dbReference type="InterPro" id="IPR027256">
    <property type="entry name" value="P-typ_ATPase_IB"/>
</dbReference>
<comment type="subcellular location">
    <subcellularLocation>
        <location evidence="1">Cell membrane</location>
        <topology evidence="1">Multi-pass membrane protein</topology>
    </subcellularLocation>
</comment>
<feature type="transmembrane region" description="Helical" evidence="14">
    <location>
        <begin position="219"/>
        <end position="237"/>
    </location>
</feature>
<dbReference type="SUPFAM" id="SSF81665">
    <property type="entry name" value="Calcium ATPase, transmembrane domain M"/>
    <property type="match status" value="1"/>
</dbReference>
<evidence type="ECO:0000256" key="13">
    <source>
        <dbReference type="ARBA" id="ARBA00049289"/>
    </source>
</evidence>
<dbReference type="InterPro" id="IPR018303">
    <property type="entry name" value="ATPase_P-typ_P_site"/>
</dbReference>
<feature type="transmembrane region" description="Helical" evidence="14">
    <location>
        <begin position="243"/>
        <end position="261"/>
    </location>
</feature>
<evidence type="ECO:0000256" key="5">
    <source>
        <dbReference type="ARBA" id="ARBA00022723"/>
    </source>
</evidence>
<evidence type="ECO:0000256" key="6">
    <source>
        <dbReference type="ARBA" id="ARBA00022741"/>
    </source>
</evidence>
<dbReference type="PRINTS" id="PR00119">
    <property type="entry name" value="CATATPASE"/>
</dbReference>
<feature type="transmembrane region" description="Helical" evidence="14">
    <location>
        <begin position="156"/>
        <end position="174"/>
    </location>
</feature>
<evidence type="ECO:0000313" key="17">
    <source>
        <dbReference type="EMBL" id="WBB31393.1"/>
    </source>
</evidence>
<dbReference type="InterPro" id="IPR044492">
    <property type="entry name" value="P_typ_ATPase_HD_dom"/>
</dbReference>
<feature type="transmembrane region" description="Helical" evidence="14">
    <location>
        <begin position="729"/>
        <end position="746"/>
    </location>
</feature>
<dbReference type="SUPFAM" id="SSF56784">
    <property type="entry name" value="HAD-like"/>
    <property type="match status" value="1"/>
</dbReference>
<feature type="coiled-coil region" evidence="15">
    <location>
        <begin position="77"/>
        <end position="155"/>
    </location>
</feature>
<dbReference type="EMBL" id="CP101412">
    <property type="protein sequence ID" value="WBB31393.1"/>
    <property type="molecule type" value="Genomic_DNA"/>
</dbReference>
<dbReference type="InterPro" id="IPR023298">
    <property type="entry name" value="ATPase_P-typ_TM_dom_sf"/>
</dbReference>
<dbReference type="InterPro" id="IPR001757">
    <property type="entry name" value="P_typ_ATPase"/>
</dbReference>
<keyword evidence="7" id="KW-0813">Transport</keyword>
<dbReference type="InterPro" id="IPR036412">
    <property type="entry name" value="HAD-like_sf"/>
</dbReference>
<evidence type="ECO:0000256" key="4">
    <source>
        <dbReference type="ARBA" id="ARBA00022692"/>
    </source>
</evidence>
<feature type="domain" description="HMA" evidence="16">
    <location>
        <begin position="6"/>
        <end position="71"/>
    </location>
</feature>
<dbReference type="InterPro" id="IPR036163">
    <property type="entry name" value="HMA_dom_sf"/>
</dbReference>
<keyword evidence="15" id="KW-0175">Coiled coil</keyword>
<dbReference type="FunFam" id="2.70.150.10:FF:000002">
    <property type="entry name" value="Copper-transporting ATPase 1, putative"/>
    <property type="match status" value="1"/>
</dbReference>
<gene>
    <name evidence="17" type="ORF">NM222_02645</name>
</gene>
<dbReference type="CDD" id="cd00371">
    <property type="entry name" value="HMA"/>
    <property type="match status" value="1"/>
</dbReference>
<keyword evidence="9" id="KW-1278">Translocase</keyword>
<dbReference type="PROSITE" id="PS00154">
    <property type="entry name" value="ATPASE_E1_E2"/>
    <property type="match status" value="1"/>
</dbReference>
<dbReference type="SFLD" id="SFLDS00003">
    <property type="entry name" value="Haloacid_Dehalogenase"/>
    <property type="match status" value="1"/>
</dbReference>
<evidence type="ECO:0000256" key="1">
    <source>
        <dbReference type="ARBA" id="ARBA00004651"/>
    </source>
</evidence>
<dbReference type="GO" id="GO:0016887">
    <property type="term" value="F:ATP hydrolysis activity"/>
    <property type="evidence" value="ECO:0007669"/>
    <property type="project" value="InterPro"/>
</dbReference>
<dbReference type="PROSITE" id="PS50846">
    <property type="entry name" value="HMA_2"/>
    <property type="match status" value="1"/>
</dbReference>
<dbReference type="NCBIfam" id="TIGR01494">
    <property type="entry name" value="ATPase_P-type"/>
    <property type="match status" value="1"/>
</dbReference>
<dbReference type="InterPro" id="IPR023299">
    <property type="entry name" value="ATPase_P-typ_cyto_dom_N"/>
</dbReference>
<dbReference type="PROSITE" id="PS01047">
    <property type="entry name" value="HMA_1"/>
    <property type="match status" value="1"/>
</dbReference>
<feature type="transmembrane region" description="Helical" evidence="14">
    <location>
        <begin position="180"/>
        <end position="198"/>
    </location>
</feature>
<feature type="transmembrane region" description="Helical" evidence="14">
    <location>
        <begin position="752"/>
        <end position="770"/>
    </location>
</feature>
<dbReference type="InterPro" id="IPR023214">
    <property type="entry name" value="HAD_sf"/>
</dbReference>
<dbReference type="NCBIfam" id="TIGR01512">
    <property type="entry name" value="ATPase-IB2_Cd"/>
    <property type="match status" value="1"/>
</dbReference>
<dbReference type="InterPro" id="IPR006121">
    <property type="entry name" value="HMA_dom"/>
</dbReference>
<dbReference type="PANTHER" id="PTHR43520:SF8">
    <property type="entry name" value="P-TYPE CU(+) TRANSPORTER"/>
    <property type="match status" value="1"/>
</dbReference>
<keyword evidence="12 14" id="KW-0472">Membrane</keyword>
<evidence type="ECO:0000256" key="15">
    <source>
        <dbReference type="SAM" id="Coils"/>
    </source>
</evidence>
<dbReference type="PRINTS" id="PR00120">
    <property type="entry name" value="HATPASE"/>
</dbReference>
<dbReference type="Gene3D" id="3.40.1110.10">
    <property type="entry name" value="Calcium-transporting ATPase, cytoplasmic domain N"/>
    <property type="match status" value="1"/>
</dbReference>
<evidence type="ECO:0000259" key="16">
    <source>
        <dbReference type="PROSITE" id="PS50846"/>
    </source>
</evidence>
<evidence type="ECO:0000256" key="8">
    <source>
        <dbReference type="ARBA" id="ARBA00022840"/>
    </source>
</evidence>
<evidence type="ECO:0000256" key="7">
    <source>
        <dbReference type="ARBA" id="ARBA00022796"/>
    </source>
</evidence>
<comment type="similarity">
    <text evidence="2 14">Belongs to the cation transport ATPase (P-type) (TC 3.A.3) family. Type IB subfamily.</text>
</comment>
<dbReference type="GO" id="GO:0055070">
    <property type="term" value="P:copper ion homeostasis"/>
    <property type="evidence" value="ECO:0007669"/>
    <property type="project" value="TreeGrafter"/>
</dbReference>
<organism evidence="17 18">
    <name type="scientific">Parvimonas micra</name>
    <dbReference type="NCBI Taxonomy" id="33033"/>
    <lineage>
        <taxon>Bacteria</taxon>
        <taxon>Bacillati</taxon>
        <taxon>Bacillota</taxon>
        <taxon>Tissierellia</taxon>
        <taxon>Tissierellales</taxon>
        <taxon>Peptoniphilaceae</taxon>
        <taxon>Parvimonas</taxon>
    </lineage>
</organism>
<feature type="transmembrane region" description="Helical" evidence="14">
    <location>
        <begin position="398"/>
        <end position="418"/>
    </location>
</feature>
<evidence type="ECO:0000256" key="10">
    <source>
        <dbReference type="ARBA" id="ARBA00022989"/>
    </source>
</evidence>
<keyword evidence="6 14" id="KW-0547">Nucleotide-binding</keyword>
<dbReference type="EC" id="7.2.2.8" evidence="3"/>
<dbReference type="GO" id="GO:0140581">
    <property type="term" value="F:P-type monovalent copper transporter activity"/>
    <property type="evidence" value="ECO:0007669"/>
    <property type="project" value="UniProtKB-EC"/>
</dbReference>
<dbReference type="SUPFAM" id="SSF55008">
    <property type="entry name" value="HMA, heavy metal-associated domain"/>
    <property type="match status" value="1"/>
</dbReference>
<evidence type="ECO:0000256" key="3">
    <source>
        <dbReference type="ARBA" id="ARBA00012517"/>
    </source>
</evidence>
<keyword evidence="14" id="KW-1003">Cell membrane</keyword>
<dbReference type="GO" id="GO:0005886">
    <property type="term" value="C:plasma membrane"/>
    <property type="evidence" value="ECO:0007669"/>
    <property type="project" value="UniProtKB-SubCell"/>
</dbReference>
<evidence type="ECO:0000256" key="9">
    <source>
        <dbReference type="ARBA" id="ARBA00022967"/>
    </source>
</evidence>
<dbReference type="AlphaFoldDB" id="A0AAX3K8C8"/>
<protein>
    <recommendedName>
        <fullName evidence="3">P-type Cu(+) transporter</fullName>
        <ecNumber evidence="3">7.2.2.8</ecNumber>
    </recommendedName>
</protein>
<dbReference type="Pfam" id="PF00702">
    <property type="entry name" value="Hydrolase"/>
    <property type="match status" value="1"/>
</dbReference>
<dbReference type="Pfam" id="PF00122">
    <property type="entry name" value="E1-E2_ATPase"/>
    <property type="match status" value="1"/>
</dbReference>
<comment type="catalytic activity">
    <reaction evidence="13">
        <text>Cu(+)(in) + ATP + H2O = Cu(+)(out) + ADP + phosphate + H(+)</text>
        <dbReference type="Rhea" id="RHEA:25792"/>
        <dbReference type="ChEBI" id="CHEBI:15377"/>
        <dbReference type="ChEBI" id="CHEBI:15378"/>
        <dbReference type="ChEBI" id="CHEBI:30616"/>
        <dbReference type="ChEBI" id="CHEBI:43474"/>
        <dbReference type="ChEBI" id="CHEBI:49552"/>
        <dbReference type="ChEBI" id="CHEBI:456216"/>
        <dbReference type="EC" id="7.2.2.8"/>
    </reaction>
</comment>
<dbReference type="InterPro" id="IPR059000">
    <property type="entry name" value="ATPase_P-type_domA"/>
</dbReference>
<accession>A0AAX3K8C8</accession>
<feature type="transmembrane region" description="Helical" evidence="14">
    <location>
        <begin position="424"/>
        <end position="443"/>
    </location>
</feature>
<evidence type="ECO:0000313" key="18">
    <source>
        <dbReference type="Proteomes" id="UP001210690"/>
    </source>
</evidence>
<dbReference type="Gene3D" id="3.30.70.100">
    <property type="match status" value="1"/>
</dbReference>
<dbReference type="SFLD" id="SFLDG00002">
    <property type="entry name" value="C1.7:_P-type_atpase_like"/>
    <property type="match status" value="1"/>
</dbReference>
<dbReference type="CDD" id="cd02094">
    <property type="entry name" value="P-type_ATPase_Cu-like"/>
    <property type="match status" value="1"/>
</dbReference>
<evidence type="ECO:0000256" key="11">
    <source>
        <dbReference type="ARBA" id="ARBA00023008"/>
    </source>
</evidence>
<name>A0AAX3K8C8_9FIRM</name>
<dbReference type="GO" id="GO:0005507">
    <property type="term" value="F:copper ion binding"/>
    <property type="evidence" value="ECO:0007669"/>
    <property type="project" value="TreeGrafter"/>
</dbReference>
<keyword evidence="10 14" id="KW-1133">Transmembrane helix</keyword>
<dbReference type="InterPro" id="IPR008250">
    <property type="entry name" value="ATPase_P-typ_transduc_dom_A_sf"/>
</dbReference>
<dbReference type="RefSeq" id="WP_269755460.1">
    <property type="nucleotide sequence ID" value="NZ_CP101412.1"/>
</dbReference>
<dbReference type="Gene3D" id="3.40.50.1000">
    <property type="entry name" value="HAD superfamily/HAD-like"/>
    <property type="match status" value="1"/>
</dbReference>
<dbReference type="GO" id="GO:0043682">
    <property type="term" value="F:P-type divalent copper transporter activity"/>
    <property type="evidence" value="ECO:0007669"/>
    <property type="project" value="TreeGrafter"/>
</dbReference>
<dbReference type="NCBIfam" id="TIGR01511">
    <property type="entry name" value="ATPase-IB1_Cu"/>
    <property type="match status" value="1"/>
</dbReference>
<evidence type="ECO:0000256" key="12">
    <source>
        <dbReference type="ARBA" id="ARBA00023136"/>
    </source>
</evidence>
<keyword evidence="5 14" id="KW-0479">Metal-binding</keyword>
<dbReference type="PANTHER" id="PTHR43520">
    <property type="entry name" value="ATP7, ISOFORM B"/>
    <property type="match status" value="1"/>
</dbReference>
<dbReference type="Pfam" id="PF00403">
    <property type="entry name" value="HMA"/>
    <property type="match status" value="1"/>
</dbReference>
<dbReference type="NCBIfam" id="TIGR01525">
    <property type="entry name" value="ATPase-IB_hvy"/>
    <property type="match status" value="1"/>
</dbReference>
<evidence type="ECO:0000256" key="2">
    <source>
        <dbReference type="ARBA" id="ARBA00006024"/>
    </source>
</evidence>
<dbReference type="SFLD" id="SFLDF00027">
    <property type="entry name" value="p-type_atpase"/>
    <property type="match status" value="1"/>
</dbReference>
<evidence type="ECO:0000256" key="14">
    <source>
        <dbReference type="RuleBase" id="RU362081"/>
    </source>
</evidence>
<keyword evidence="7" id="KW-0187">Copper transport</keyword>
<dbReference type="Gene3D" id="2.70.150.10">
    <property type="entry name" value="Calcium-transporting ATPase, cytoplasmic transduction domain A"/>
    <property type="match status" value="1"/>
</dbReference>
<dbReference type="SUPFAM" id="SSF81653">
    <property type="entry name" value="Calcium ATPase, transduction domain A"/>
    <property type="match status" value="1"/>
</dbReference>
<dbReference type="InterPro" id="IPR017969">
    <property type="entry name" value="Heavy-metal-associated_CS"/>
</dbReference>
<dbReference type="Proteomes" id="UP001210690">
    <property type="component" value="Chromosome"/>
</dbReference>
<dbReference type="GO" id="GO:0005524">
    <property type="term" value="F:ATP binding"/>
    <property type="evidence" value="ECO:0007669"/>
    <property type="project" value="UniProtKB-UniRule"/>
</dbReference>